<name>A0A285ZUL7_9SPHI</name>
<proteinExistence type="predicted"/>
<dbReference type="EMBL" id="OCMT01000001">
    <property type="protein sequence ID" value="SOD13344.1"/>
    <property type="molecule type" value="Genomic_DNA"/>
</dbReference>
<dbReference type="SUPFAM" id="SSF63829">
    <property type="entry name" value="Calcium-dependent phosphotriesterase"/>
    <property type="match status" value="1"/>
</dbReference>
<dbReference type="InterPro" id="IPR002909">
    <property type="entry name" value="IPT_dom"/>
</dbReference>
<protein>
    <submittedName>
        <fullName evidence="4">IPT/TIG domain-containing protein</fullName>
    </submittedName>
</protein>
<feature type="repeat" description="NHL" evidence="2">
    <location>
        <begin position="459"/>
        <end position="484"/>
    </location>
</feature>
<reference evidence="5" key="1">
    <citation type="submission" date="2017-09" db="EMBL/GenBank/DDBJ databases">
        <authorList>
            <person name="Varghese N."/>
            <person name="Submissions S."/>
        </authorList>
    </citation>
    <scope>NUCLEOTIDE SEQUENCE [LARGE SCALE GENOMIC DNA]</scope>
    <source>
        <strain evidence="5">CGMCC 1.12803</strain>
    </source>
</reference>
<dbReference type="InterPro" id="IPR001258">
    <property type="entry name" value="NHL_repeat"/>
</dbReference>
<gene>
    <name evidence="4" type="ORF">SAMN06297358_1171</name>
</gene>
<feature type="domain" description="IPT/TIG" evidence="3">
    <location>
        <begin position="116"/>
        <end position="196"/>
    </location>
</feature>
<dbReference type="Pfam" id="PF01833">
    <property type="entry name" value="TIG"/>
    <property type="match status" value="5"/>
</dbReference>
<dbReference type="Proteomes" id="UP000219281">
    <property type="component" value="Unassembled WGS sequence"/>
</dbReference>
<feature type="domain" description="IPT/TIG" evidence="3">
    <location>
        <begin position="358"/>
        <end position="439"/>
    </location>
</feature>
<dbReference type="AlphaFoldDB" id="A0A285ZUL7"/>
<evidence type="ECO:0000313" key="5">
    <source>
        <dbReference type="Proteomes" id="UP000219281"/>
    </source>
</evidence>
<keyword evidence="1" id="KW-0677">Repeat</keyword>
<dbReference type="InterPro" id="IPR014756">
    <property type="entry name" value="Ig_E-set"/>
</dbReference>
<sequence length="722" mass="74710">MVIQHIRKIGVAIMLLLLLFIGACKKDKTEAPTVAFKINSYYPNSGNAGTLVTVEGEGFGTAIDKYSATVSGKAVEVISATSNTLVMRMPAGGSTGLLSLKYEEQSFEVGQYTYQELSIKTVFPANGPAGSQIRITGEGFSSIKDPVTVLINGKPALVVSVSDNIIVAEVPADAGFGPITVKVNGKESTGQNFIYQAVSSIKPLTGGKNTKVTINGVGFENLVAGNIVDFNGKSATVVEATDSRLVVLAPDGVSTGPLSVTINGQKITGPVFNVVGAPSIEVVTPLSGPRGSDMTISGTLFSTVLDENQVYINNVLVPIQSATAGQLKLVIPGGTGTGAIRVVVNDQAVQGPQFKDQTLGITSVSPDNGLAGTTVTIKGSGFSATASNNRVYFNNVLATVKTASENTLTLDAPTGLTTGELKVVVGSEEALAPQGFKRAGVTTLAGGPNSNTFGSFAGGIAIDSDGNVYITDRSNKVVKKITPSGVVSVLQVNGSDVAFDTPFGIVIDPQNNIYVADIGRNHIRKITPSGQNTIYASGFSPGLMALDNSGNLYVNINSSFAGMNKVNTAGGFSKVTGPLWPMARPVADAAGNVYYVDSGTDSNNAISRIAAGGGTLGGWIGSPDGGYFDGLGNQARFNGIAGGLALYGNGKLVAGDMYNYAIRQIDIQSRTVSTLVKLRSGYADGDFATAKISSMNDIAVDKDGNIYILDAQNKAVRKIFLK</sequence>
<dbReference type="PANTHER" id="PTHR13833">
    <property type="match status" value="1"/>
</dbReference>
<keyword evidence="5" id="KW-1185">Reference proteome</keyword>
<dbReference type="PROSITE" id="PS51125">
    <property type="entry name" value="NHL"/>
    <property type="match status" value="1"/>
</dbReference>
<dbReference type="CDD" id="cd00603">
    <property type="entry name" value="IPT_PCSR"/>
    <property type="match status" value="3"/>
</dbReference>
<dbReference type="SMART" id="SM00429">
    <property type="entry name" value="IPT"/>
    <property type="match status" value="3"/>
</dbReference>
<dbReference type="PROSITE" id="PS51257">
    <property type="entry name" value="PROKAR_LIPOPROTEIN"/>
    <property type="match status" value="1"/>
</dbReference>
<dbReference type="InterPro" id="IPR011042">
    <property type="entry name" value="6-blade_b-propeller_TolB-like"/>
</dbReference>
<dbReference type="Gene3D" id="2.120.10.30">
    <property type="entry name" value="TolB, C-terminal domain"/>
    <property type="match status" value="2"/>
</dbReference>
<organism evidence="4 5">
    <name type="scientific">Pedobacter xixiisoli</name>
    <dbReference type="NCBI Taxonomy" id="1476464"/>
    <lineage>
        <taxon>Bacteria</taxon>
        <taxon>Pseudomonadati</taxon>
        <taxon>Bacteroidota</taxon>
        <taxon>Sphingobacteriia</taxon>
        <taxon>Sphingobacteriales</taxon>
        <taxon>Sphingobacteriaceae</taxon>
        <taxon>Pedobacter</taxon>
    </lineage>
</organism>
<evidence type="ECO:0000256" key="2">
    <source>
        <dbReference type="PROSITE-ProRule" id="PRU00504"/>
    </source>
</evidence>
<dbReference type="SUPFAM" id="SSF81296">
    <property type="entry name" value="E set domains"/>
    <property type="match status" value="5"/>
</dbReference>
<evidence type="ECO:0000259" key="3">
    <source>
        <dbReference type="SMART" id="SM00429"/>
    </source>
</evidence>
<evidence type="ECO:0000313" key="4">
    <source>
        <dbReference type="EMBL" id="SOD13344.1"/>
    </source>
</evidence>
<dbReference type="PANTHER" id="PTHR13833:SF71">
    <property type="entry name" value="NHL DOMAIN-CONTAINING PROTEIN"/>
    <property type="match status" value="1"/>
</dbReference>
<accession>A0A285ZUL7</accession>
<dbReference type="InterPro" id="IPR013783">
    <property type="entry name" value="Ig-like_fold"/>
</dbReference>
<dbReference type="Gene3D" id="2.60.40.10">
    <property type="entry name" value="Immunoglobulins"/>
    <property type="match status" value="5"/>
</dbReference>
<feature type="domain" description="IPT/TIG" evidence="3">
    <location>
        <begin position="35"/>
        <end position="115"/>
    </location>
</feature>
<evidence type="ECO:0000256" key="1">
    <source>
        <dbReference type="ARBA" id="ARBA00022737"/>
    </source>
</evidence>
<dbReference type="Gene3D" id="2.40.10.500">
    <property type="match status" value="1"/>
</dbReference>